<gene>
    <name evidence="1" type="ORF">S01H1_11251</name>
</gene>
<comment type="caution">
    <text evidence="1">The sequence shown here is derived from an EMBL/GenBank/DDBJ whole genome shotgun (WGS) entry which is preliminary data.</text>
</comment>
<sequence>MTRAELEKYIRKGVVTSSTPHSEVSAPRLGLHSDKDYGNMNFSMSWWAITEPFEMVSECHAHDFGQFLIFAGGDLTNMPDLGGVVELTLSLDGENLERFIITEATTVYVPAGLYHCPLNFKKINDPRKPILFHDLFFSPEYKRKD</sequence>
<reference evidence="1" key="1">
    <citation type="journal article" date="2014" name="Front. Microbiol.">
        <title>High frequency of phylogenetically diverse reductive dehalogenase-homologous genes in deep subseafloor sedimentary metagenomes.</title>
        <authorList>
            <person name="Kawai M."/>
            <person name="Futagami T."/>
            <person name="Toyoda A."/>
            <person name="Takaki Y."/>
            <person name="Nishi S."/>
            <person name="Hori S."/>
            <person name="Arai W."/>
            <person name="Tsubouchi T."/>
            <person name="Morono Y."/>
            <person name="Uchiyama I."/>
            <person name="Ito T."/>
            <person name="Fujiyama A."/>
            <person name="Inagaki F."/>
            <person name="Takami H."/>
        </authorList>
    </citation>
    <scope>NUCLEOTIDE SEQUENCE</scope>
    <source>
        <strain evidence="1">Expedition CK06-06</strain>
    </source>
</reference>
<dbReference type="EMBL" id="BARS01005733">
    <property type="protein sequence ID" value="GAF77885.1"/>
    <property type="molecule type" value="Genomic_DNA"/>
</dbReference>
<proteinExistence type="predicted"/>
<dbReference type="AlphaFoldDB" id="X0TP32"/>
<name>X0TP32_9ZZZZ</name>
<evidence type="ECO:0000313" key="1">
    <source>
        <dbReference type="EMBL" id="GAF77885.1"/>
    </source>
</evidence>
<organism evidence="1">
    <name type="scientific">marine sediment metagenome</name>
    <dbReference type="NCBI Taxonomy" id="412755"/>
    <lineage>
        <taxon>unclassified sequences</taxon>
        <taxon>metagenomes</taxon>
        <taxon>ecological metagenomes</taxon>
    </lineage>
</organism>
<evidence type="ECO:0008006" key="2">
    <source>
        <dbReference type="Google" id="ProtNLM"/>
    </source>
</evidence>
<protein>
    <recommendedName>
        <fullName evidence="2">Cupin type-1 domain-containing protein</fullName>
    </recommendedName>
</protein>
<accession>X0TP32</accession>